<comment type="function">
    <text evidence="8">Nuclease required for the repair of DNA interstrand cross-links (ICL). Acts as a 5'-3' exonuclease that anchors at a cut end of DNA and cleaves DNA successively at every third nucleotide, allowing to excise an ICL from one strand through flanking incisions.</text>
</comment>
<dbReference type="Pfam" id="PF21170">
    <property type="entry name" value="FAN1_TPR"/>
    <property type="match status" value="1"/>
</dbReference>
<keyword evidence="4 8" id="KW-0479">Metal-binding</keyword>
<dbReference type="RefSeq" id="XP_025599729.1">
    <property type="nucleotide sequence ID" value="XM_025740109.1"/>
</dbReference>
<evidence type="ECO:0000256" key="7">
    <source>
        <dbReference type="ARBA" id="ARBA00023211"/>
    </source>
</evidence>
<keyword evidence="8" id="KW-0227">DNA damage</keyword>
<dbReference type="Pfam" id="PF08774">
    <property type="entry name" value="VRR_NUC"/>
    <property type="match status" value="1"/>
</dbReference>
<keyword evidence="3 8" id="KW-0540">Nuclease</keyword>
<comment type="subcellular location">
    <subcellularLocation>
        <location evidence="8">Nucleus</location>
    </subcellularLocation>
</comment>
<evidence type="ECO:0000256" key="2">
    <source>
        <dbReference type="ARBA" id="ARBA00005533"/>
    </source>
</evidence>
<dbReference type="SMART" id="SM00990">
    <property type="entry name" value="VRR_NUC"/>
    <property type="match status" value="1"/>
</dbReference>
<feature type="region of interest" description="Disordered" evidence="9">
    <location>
        <begin position="288"/>
        <end position="319"/>
    </location>
</feature>
<dbReference type="InterPro" id="IPR033315">
    <property type="entry name" value="Fan1-like"/>
</dbReference>
<evidence type="ECO:0000313" key="11">
    <source>
        <dbReference type="EMBL" id="PWN99450.1"/>
    </source>
</evidence>
<dbReference type="PANTHER" id="PTHR15749:SF4">
    <property type="entry name" value="FANCONI-ASSOCIATED NUCLEASE 1"/>
    <property type="match status" value="1"/>
</dbReference>
<dbReference type="CDD" id="cd22326">
    <property type="entry name" value="FAN1-like"/>
    <property type="match status" value="1"/>
</dbReference>
<dbReference type="Gene3D" id="3.40.1350.10">
    <property type="match status" value="1"/>
</dbReference>
<keyword evidence="8" id="KW-0539">Nucleus</keyword>
<feature type="domain" description="VRR-NUC" evidence="10">
    <location>
        <begin position="466"/>
        <end position="580"/>
    </location>
</feature>
<evidence type="ECO:0000256" key="5">
    <source>
        <dbReference type="ARBA" id="ARBA00022801"/>
    </source>
</evidence>
<dbReference type="InterPro" id="IPR011856">
    <property type="entry name" value="tRNA_endonuc-like_dom_sf"/>
</dbReference>
<comment type="cofactor">
    <cofactor evidence="8">
        <name>Mg(2+)</name>
        <dbReference type="ChEBI" id="CHEBI:18420"/>
    </cofactor>
    <cofactor evidence="8">
        <name>Mn(2+)</name>
        <dbReference type="ChEBI" id="CHEBI:29035"/>
    </cofactor>
</comment>
<keyword evidence="6 8" id="KW-0460">Magnesium</keyword>
<evidence type="ECO:0000256" key="8">
    <source>
        <dbReference type="RuleBase" id="RU365033"/>
    </source>
</evidence>
<gene>
    <name evidence="11" type="ORF">FA09DRAFT_295232</name>
</gene>
<dbReference type="GO" id="GO:0070336">
    <property type="term" value="F:flap-structured DNA binding"/>
    <property type="evidence" value="ECO:0007669"/>
    <property type="project" value="TreeGrafter"/>
</dbReference>
<organism evidence="11 12">
    <name type="scientific">Tilletiopsis washingtonensis</name>
    <dbReference type="NCBI Taxonomy" id="58919"/>
    <lineage>
        <taxon>Eukaryota</taxon>
        <taxon>Fungi</taxon>
        <taxon>Dikarya</taxon>
        <taxon>Basidiomycota</taxon>
        <taxon>Ustilaginomycotina</taxon>
        <taxon>Exobasidiomycetes</taxon>
        <taxon>Entylomatales</taxon>
        <taxon>Entylomatales incertae sedis</taxon>
        <taxon>Tilletiopsis</taxon>
    </lineage>
</organism>
<evidence type="ECO:0000256" key="6">
    <source>
        <dbReference type="ARBA" id="ARBA00022842"/>
    </source>
</evidence>
<comment type="similarity">
    <text evidence="2 8">Belongs to the FAN1 family.</text>
</comment>
<evidence type="ECO:0000256" key="3">
    <source>
        <dbReference type="ARBA" id="ARBA00022722"/>
    </source>
</evidence>
<comment type="catalytic activity">
    <reaction evidence="1 8">
        <text>Hydrolytically removes 5'-nucleotides successively from the 3'-hydroxy termini of 3'-hydroxy-terminated oligonucleotides.</text>
        <dbReference type="EC" id="3.1.4.1"/>
    </reaction>
</comment>
<reference evidence="11 12" key="1">
    <citation type="journal article" date="2018" name="Mol. Biol. Evol.">
        <title>Broad Genomic Sampling Reveals a Smut Pathogenic Ancestry of the Fungal Clade Ustilaginomycotina.</title>
        <authorList>
            <person name="Kijpornyongpan T."/>
            <person name="Mondo S.J."/>
            <person name="Barry K."/>
            <person name="Sandor L."/>
            <person name="Lee J."/>
            <person name="Lipzen A."/>
            <person name="Pangilinan J."/>
            <person name="LaButti K."/>
            <person name="Hainaut M."/>
            <person name="Henrissat B."/>
            <person name="Grigoriev I.V."/>
            <person name="Spatafora J.W."/>
            <person name="Aime M.C."/>
        </authorList>
    </citation>
    <scope>NUCLEOTIDE SEQUENCE [LARGE SCALE GENOMIC DNA]</scope>
    <source>
        <strain evidence="11 12">MCA 4186</strain>
    </source>
</reference>
<dbReference type="GO" id="GO:0008409">
    <property type="term" value="F:5'-3' exonuclease activity"/>
    <property type="evidence" value="ECO:0007669"/>
    <property type="project" value="TreeGrafter"/>
</dbReference>
<name>A0A316ZCM3_9BASI</name>
<dbReference type="GeneID" id="37267655"/>
<keyword evidence="12" id="KW-1185">Reference proteome</keyword>
<dbReference type="PANTHER" id="PTHR15749">
    <property type="entry name" value="FANCONI-ASSOCIATED NUCLEASE 1"/>
    <property type="match status" value="1"/>
</dbReference>
<dbReference type="EMBL" id="KZ819288">
    <property type="protein sequence ID" value="PWN99450.1"/>
    <property type="molecule type" value="Genomic_DNA"/>
</dbReference>
<dbReference type="GO" id="GO:0036297">
    <property type="term" value="P:interstrand cross-link repair"/>
    <property type="evidence" value="ECO:0007669"/>
    <property type="project" value="InterPro"/>
</dbReference>
<dbReference type="STRING" id="58919.A0A316ZCM3"/>
<dbReference type="Proteomes" id="UP000245946">
    <property type="component" value="Unassembled WGS sequence"/>
</dbReference>
<dbReference type="GO" id="GO:0017108">
    <property type="term" value="F:5'-flap endonuclease activity"/>
    <property type="evidence" value="ECO:0007669"/>
    <property type="project" value="TreeGrafter"/>
</dbReference>
<protein>
    <recommendedName>
        <fullName evidence="8">Fanconi-associated nuclease</fullName>
        <ecNumber evidence="8">3.1.4.1</ecNumber>
    </recommendedName>
</protein>
<dbReference type="InterPro" id="IPR014883">
    <property type="entry name" value="VRR_NUC"/>
</dbReference>
<keyword evidence="5 8" id="KW-0378">Hydrolase</keyword>
<evidence type="ECO:0000313" key="12">
    <source>
        <dbReference type="Proteomes" id="UP000245946"/>
    </source>
</evidence>
<keyword evidence="7 8" id="KW-0464">Manganese</keyword>
<dbReference type="AlphaFoldDB" id="A0A316ZCM3"/>
<evidence type="ECO:0000256" key="9">
    <source>
        <dbReference type="SAM" id="MobiDB-lite"/>
    </source>
</evidence>
<accession>A0A316ZCM3</accession>
<proteinExistence type="inferred from homology"/>
<dbReference type="InterPro" id="IPR049126">
    <property type="entry name" value="FAN1-like_TPR"/>
</dbReference>
<keyword evidence="8" id="KW-0234">DNA repair</keyword>
<dbReference type="InterPro" id="IPR049132">
    <property type="entry name" value="FAN1-like_euk"/>
</dbReference>
<evidence type="ECO:0000256" key="4">
    <source>
        <dbReference type="ARBA" id="ARBA00022723"/>
    </source>
</evidence>
<feature type="region of interest" description="Disordered" evidence="9">
    <location>
        <begin position="1"/>
        <end position="23"/>
    </location>
</feature>
<dbReference type="GO" id="GO:0046872">
    <property type="term" value="F:metal ion binding"/>
    <property type="evidence" value="ECO:0007669"/>
    <property type="project" value="UniProtKB-KW"/>
</dbReference>
<dbReference type="EC" id="3.1.4.1" evidence="8"/>
<dbReference type="GO" id="GO:0004528">
    <property type="term" value="F:phosphodiesterase I activity"/>
    <property type="evidence" value="ECO:0007669"/>
    <property type="project" value="UniProtKB-EC"/>
</dbReference>
<evidence type="ECO:0000259" key="10">
    <source>
        <dbReference type="SMART" id="SM00990"/>
    </source>
</evidence>
<dbReference type="OrthoDB" id="258143at2759"/>
<dbReference type="GO" id="GO:0005634">
    <property type="term" value="C:nucleus"/>
    <property type="evidence" value="ECO:0007669"/>
    <property type="project" value="UniProtKB-SubCell"/>
</dbReference>
<sequence length="592" mass="67098">MFKKKEEGESAQDAPESSQTGLLKRHLRETVGEVVRIPPATRSLMTRLALVYYRAAVSDERSALTTAVLAESKRRVYPQYAFRRSERLFESREHLIALQRAASVEAEVEGLLEQDGSKEAFERVKTLFESVYEEWKMHVRDVEASSAGCDQRQFYFRNRFHPGWPLTRVVFKGATALAHFKLYKREEEVLRALLAQRAFRRGRRGEWYDRLALILGAYSERPDKGKARALEVAVQGIEDPDTHLIYQDTLQRRIVRLESQLRIAFSRKHDFSYAKLATCRERIFRGTRLDAMAPPPAPPKRGPWGNSSPSPSPGAVDSTNERRALRKLVQVERGPSPVSPARRPFKMEKAVSDPMLLSARGSTAANGSAYVLEERRSMATVWEGLDGKSCRVEDYVLQCYAEEGFTGFHCEGGVLRMIFALVMWDVLYAPVDGAFETPFQSAPLDLGEDSFAITRAPQIRERLALIEETGGLALIREADERERPRRSFAIGCRWDLYTQQDLLEIAECMGGKAIATVCQMFAEEFIAGGLPDLVVWRMSDKTVRFCEVKGPGDSLRAKQKIWIDVLLRAGLQVEVSLVREGVRKRKAEAEQE</sequence>
<evidence type="ECO:0000256" key="1">
    <source>
        <dbReference type="ARBA" id="ARBA00000983"/>
    </source>
</evidence>